<keyword evidence="7" id="KW-0472">Membrane</keyword>
<dbReference type="AlphaFoldDB" id="A0A8J1TYT1"/>
<evidence type="ECO:0000256" key="3">
    <source>
        <dbReference type="ARBA" id="ARBA00020978"/>
    </source>
</evidence>
<dbReference type="OrthoDB" id="46189at2759"/>
<evidence type="ECO:0000256" key="1">
    <source>
        <dbReference type="ARBA" id="ARBA00004395"/>
    </source>
</evidence>
<sequence>MAKVVQGIVRSEMDTSKLFEKFTIDEIREIEHKTRSDIERKKEDLRTMVGERYRDLIEAADTISEMKNTVSKVTQSVNSMQGYCQKLQHTHLIKGVSVGQQSSRDIEKKNEEREFFGIATQIKLLLDMPEKIWSAMDDDQYLCATQLFLLARHINTSLQLDSQQSVRINTWFPVLSRQWAAISQFKTTILQGCRQLLKACDTKESTITSCLCSIILLEDSTPRQVFTEFLLARTGAVQQLFQPDEKSIKSQICEIVQLIITTIYQIHSIFYCHSGSHKQDDKLPTNLLMETLNEVMDKNHSNSVIIDTSKSVSLRLLPQSVSNFRPSLRTPPSAISDHHLQSSCTEWLNTSVQDVHAGVTKLLVYVTNIKALAGIRDALWEFMQKTEYLQEWAKICERVVKRKVAVWEEFVQPLCLSRVQSIIDTQLDQTLNTHMQNITKVLTDLSSPNEKSLMHDRDLSSYIWHESPKDIAATNAWLPASSKTLADGGGLMMKARAFTPTIQRLCQHLDGKLKVLLEDLDYYTAKDSSSEDDSEDGPFNRLADSPVLQKHIQTGCLQHMNKLRDHIGQQLKGSQGQLNSTDIEGAGILINRILLLGRLCGAMCDLAPNLHKCVLLKEKQDKAVKIKRQSSISAKSKQIEDPIWIEVKSNMTDTSCTAFKIWTDYTCSQLVSHFEQMLLDNSGHTALRASTQWDEVQIQEETEDGKTIKSVIRVPMQCSWFVQTLLYDLCGEINRVAGHSISRAVLLELVDNITESILKVFESYLTHTANPQTPQQIPQTQTKALQLIFDIKFLSGILSKKDDSSASKLNQKRVAKIVDKLESKVDPFDLDVFSPYMQSHLYKHIQRCSVLFGSLTSLDKHGTFMSTRGTTSGSQEQHNVLPLSTCTTRFNLLPFSAQSTRSSLQQPLLSPTKMQMLSPTTTMTTLSQESLPAVQRDSGSFFNQVSTIWFSNIGNKKT</sequence>
<evidence type="ECO:0000256" key="5">
    <source>
        <dbReference type="ARBA" id="ARBA00022927"/>
    </source>
</evidence>
<evidence type="ECO:0000313" key="8">
    <source>
        <dbReference type="EMBL" id="CAH1796613.1"/>
    </source>
</evidence>
<evidence type="ECO:0000313" key="9">
    <source>
        <dbReference type="Proteomes" id="UP000749559"/>
    </source>
</evidence>
<evidence type="ECO:0000256" key="2">
    <source>
        <dbReference type="ARBA" id="ARBA00006653"/>
    </source>
</evidence>
<comment type="subcellular location">
    <subcellularLocation>
        <location evidence="1">Golgi apparatus membrane</location>
        <topology evidence="1">Peripheral membrane protein</topology>
    </subcellularLocation>
</comment>
<proteinExistence type="inferred from homology"/>
<dbReference type="EMBL" id="CAIIXF020000010">
    <property type="protein sequence ID" value="CAH1796613.1"/>
    <property type="molecule type" value="Genomic_DNA"/>
</dbReference>
<dbReference type="PANTHER" id="PTHR31658">
    <property type="entry name" value="CONSERVED OLIGOMERIC GOLGI COMPLEX SUBUNIT 1"/>
    <property type="match status" value="1"/>
</dbReference>
<evidence type="ECO:0000256" key="7">
    <source>
        <dbReference type="ARBA" id="ARBA00023136"/>
    </source>
</evidence>
<keyword evidence="9" id="KW-1185">Reference proteome</keyword>
<dbReference type="GO" id="GO:0017119">
    <property type="term" value="C:Golgi transport complex"/>
    <property type="evidence" value="ECO:0007669"/>
    <property type="project" value="InterPro"/>
</dbReference>
<accession>A0A8J1TYT1</accession>
<organism evidence="8 9">
    <name type="scientific">Owenia fusiformis</name>
    <name type="common">Polychaete worm</name>
    <dbReference type="NCBI Taxonomy" id="6347"/>
    <lineage>
        <taxon>Eukaryota</taxon>
        <taxon>Metazoa</taxon>
        <taxon>Spiralia</taxon>
        <taxon>Lophotrochozoa</taxon>
        <taxon>Annelida</taxon>
        <taxon>Polychaeta</taxon>
        <taxon>Sedentaria</taxon>
        <taxon>Canalipalpata</taxon>
        <taxon>Sabellida</taxon>
        <taxon>Oweniida</taxon>
        <taxon>Oweniidae</taxon>
        <taxon>Owenia</taxon>
    </lineage>
</organism>
<dbReference type="Pfam" id="PF08700">
    <property type="entry name" value="VPS51_Exo84_N"/>
    <property type="match status" value="1"/>
</dbReference>
<keyword evidence="4" id="KW-0813">Transport</keyword>
<protein>
    <recommendedName>
        <fullName evidence="3">Conserved oligomeric Golgi complex subunit 1</fullName>
    </recommendedName>
</protein>
<dbReference type="GO" id="GO:0015031">
    <property type="term" value="P:protein transport"/>
    <property type="evidence" value="ECO:0007669"/>
    <property type="project" value="UniProtKB-KW"/>
</dbReference>
<evidence type="ECO:0000256" key="4">
    <source>
        <dbReference type="ARBA" id="ARBA00022448"/>
    </source>
</evidence>
<keyword evidence="6" id="KW-0333">Golgi apparatus</keyword>
<dbReference type="GO" id="GO:0006891">
    <property type="term" value="P:intra-Golgi vesicle-mediated transport"/>
    <property type="evidence" value="ECO:0007669"/>
    <property type="project" value="InterPro"/>
</dbReference>
<reference evidence="8" key="1">
    <citation type="submission" date="2022-03" db="EMBL/GenBank/DDBJ databases">
        <authorList>
            <person name="Martin C."/>
        </authorList>
    </citation>
    <scope>NUCLEOTIDE SEQUENCE</scope>
</reference>
<gene>
    <name evidence="8" type="ORF">OFUS_LOCUS21003</name>
</gene>
<dbReference type="InterPro" id="IPR033370">
    <property type="entry name" value="COG1"/>
</dbReference>
<evidence type="ECO:0000256" key="6">
    <source>
        <dbReference type="ARBA" id="ARBA00023034"/>
    </source>
</evidence>
<comment type="caution">
    <text evidence="8">The sequence shown here is derived from an EMBL/GenBank/DDBJ whole genome shotgun (WGS) entry which is preliminary data.</text>
</comment>
<dbReference type="Proteomes" id="UP000749559">
    <property type="component" value="Unassembled WGS sequence"/>
</dbReference>
<keyword evidence="5" id="KW-0653">Protein transport</keyword>
<dbReference type="GO" id="GO:0000139">
    <property type="term" value="C:Golgi membrane"/>
    <property type="evidence" value="ECO:0007669"/>
    <property type="project" value="UniProtKB-SubCell"/>
</dbReference>
<dbReference type="PANTHER" id="PTHR31658:SF0">
    <property type="entry name" value="CONSERVED OLIGOMERIC GOLGI COMPLEX SUBUNIT 1"/>
    <property type="match status" value="1"/>
</dbReference>
<comment type="similarity">
    <text evidence="2">Belongs to the COG1 family.</text>
</comment>
<name>A0A8J1TYT1_OWEFU</name>